<dbReference type="GO" id="GO:0005886">
    <property type="term" value="C:plasma membrane"/>
    <property type="evidence" value="ECO:0007669"/>
    <property type="project" value="UniProtKB-SubCell"/>
</dbReference>
<keyword evidence="3" id="KW-1003">Cell membrane</keyword>
<dbReference type="InterPro" id="IPR035906">
    <property type="entry name" value="MetI-like_sf"/>
</dbReference>
<dbReference type="Pfam" id="PF00528">
    <property type="entry name" value="BPD_transp_1"/>
    <property type="match status" value="1"/>
</dbReference>
<sequence>MKKGNDVKIFNTISYTIIALIALICLIPFLLVLMGSLTDEQEIIKNGFTLFPKSFSLEAYKTALKDPMAIIRAYGVTISLTVLGTGVGLFVVAMTGYVLQRKDFKWRNKFSFYFYFTTLFSGGLVPWYILMVRYLGLKDSYLAMLLPPLLSVFNIILMKSYLNSIPQALIEAAKIDGAGDFEIFIKVILPLAKPALATVGLFIAIGYWNDWYNCMLFINNENLYSLQYYLYKIVNNVEAYKTILSQTGGSIGAAIDMPSESLKMALTIIVTGPIILLYPFIQKYFVQGVTIGAVKE</sequence>
<dbReference type="OrthoDB" id="157184at2"/>
<keyword evidence="10" id="KW-1185">Reference proteome</keyword>
<dbReference type="PANTHER" id="PTHR43744:SF9">
    <property type="entry name" value="POLYGALACTURONAN_RHAMNOGALACTURONAN TRANSPORT SYSTEM PERMEASE PROTEIN YTCP"/>
    <property type="match status" value="1"/>
</dbReference>
<comment type="similarity">
    <text evidence="7">Belongs to the binding-protein-dependent transport system permease family.</text>
</comment>
<dbReference type="EMBL" id="PDCJ01000001">
    <property type="protein sequence ID" value="PEG30165.1"/>
    <property type="molecule type" value="Genomic_DNA"/>
</dbReference>
<dbReference type="STRING" id="137838.GCA_001458595_01450"/>
<keyword evidence="2 7" id="KW-0813">Transport</keyword>
<accession>A0A2A7MEP2</accession>
<dbReference type="Gene3D" id="1.10.3720.10">
    <property type="entry name" value="MetI-like"/>
    <property type="match status" value="1"/>
</dbReference>
<evidence type="ECO:0000313" key="9">
    <source>
        <dbReference type="EMBL" id="PEG30165.1"/>
    </source>
</evidence>
<organism evidence="9 10">
    <name type="scientific">Clostridium neonatale</name>
    <dbReference type="NCBI Taxonomy" id="137838"/>
    <lineage>
        <taxon>Bacteria</taxon>
        <taxon>Bacillati</taxon>
        <taxon>Bacillota</taxon>
        <taxon>Clostridia</taxon>
        <taxon>Eubacteriales</taxon>
        <taxon>Clostridiaceae</taxon>
        <taxon>Clostridium</taxon>
    </lineage>
</organism>
<feature type="transmembrane region" description="Helical" evidence="7">
    <location>
        <begin position="110"/>
        <end position="129"/>
    </location>
</feature>
<evidence type="ECO:0000256" key="2">
    <source>
        <dbReference type="ARBA" id="ARBA00022448"/>
    </source>
</evidence>
<feature type="transmembrane region" description="Helical" evidence="7">
    <location>
        <begin position="264"/>
        <end position="281"/>
    </location>
</feature>
<evidence type="ECO:0000259" key="8">
    <source>
        <dbReference type="PROSITE" id="PS50928"/>
    </source>
</evidence>
<feature type="transmembrane region" description="Helical" evidence="7">
    <location>
        <begin position="12"/>
        <end position="33"/>
    </location>
</feature>
<dbReference type="SUPFAM" id="SSF161098">
    <property type="entry name" value="MetI-like"/>
    <property type="match status" value="1"/>
</dbReference>
<dbReference type="Proteomes" id="UP000220840">
    <property type="component" value="Unassembled WGS sequence"/>
</dbReference>
<dbReference type="PANTHER" id="PTHR43744">
    <property type="entry name" value="ABC TRANSPORTER PERMEASE PROTEIN MG189-RELATED-RELATED"/>
    <property type="match status" value="1"/>
</dbReference>
<reference evidence="9 10" key="1">
    <citation type="submission" date="2017-10" db="EMBL/GenBank/DDBJ databases">
        <title>Effective Description of Clostridium neonatale sp. nov. linked to necrotizing enterocolitis in neonates and a clarification of species assignable to the genus Clostridium (Prazmowski 1880) emend. Lawson and Rainey 2016.</title>
        <authorList>
            <person name="Bernard K."/>
            <person name="Burdz T."/>
            <person name="Wiebe D."/>
            <person name="Balcewich B."/>
            <person name="Alfa M."/>
            <person name="Bernier A.-M."/>
        </authorList>
    </citation>
    <scope>NUCLEOTIDE SEQUENCE [LARGE SCALE GENOMIC DNA]</scope>
    <source>
        <strain evidence="9 10">LCDC99A005</strain>
    </source>
</reference>
<evidence type="ECO:0000256" key="3">
    <source>
        <dbReference type="ARBA" id="ARBA00022475"/>
    </source>
</evidence>
<evidence type="ECO:0000256" key="1">
    <source>
        <dbReference type="ARBA" id="ARBA00004651"/>
    </source>
</evidence>
<dbReference type="InterPro" id="IPR000515">
    <property type="entry name" value="MetI-like"/>
</dbReference>
<comment type="caution">
    <text evidence="9">The sequence shown here is derived from an EMBL/GenBank/DDBJ whole genome shotgun (WGS) entry which is preliminary data.</text>
</comment>
<evidence type="ECO:0000256" key="7">
    <source>
        <dbReference type="RuleBase" id="RU363032"/>
    </source>
</evidence>
<keyword evidence="5 7" id="KW-1133">Transmembrane helix</keyword>
<dbReference type="RefSeq" id="WP_058294341.1">
    <property type="nucleotide sequence ID" value="NZ_CAMTCJ010000132.1"/>
</dbReference>
<evidence type="ECO:0000256" key="6">
    <source>
        <dbReference type="ARBA" id="ARBA00023136"/>
    </source>
</evidence>
<feature type="transmembrane region" description="Helical" evidence="7">
    <location>
        <begin position="141"/>
        <end position="162"/>
    </location>
</feature>
<comment type="subcellular location">
    <subcellularLocation>
        <location evidence="1 7">Cell membrane</location>
        <topology evidence="1 7">Multi-pass membrane protein</topology>
    </subcellularLocation>
</comment>
<evidence type="ECO:0000313" key="10">
    <source>
        <dbReference type="Proteomes" id="UP000220840"/>
    </source>
</evidence>
<dbReference type="AlphaFoldDB" id="A0A2A7MEP2"/>
<keyword evidence="6 7" id="KW-0472">Membrane</keyword>
<evidence type="ECO:0000256" key="5">
    <source>
        <dbReference type="ARBA" id="ARBA00022989"/>
    </source>
</evidence>
<dbReference type="CDD" id="cd06261">
    <property type="entry name" value="TM_PBP2"/>
    <property type="match status" value="1"/>
</dbReference>
<protein>
    <submittedName>
        <fullName evidence="9">Carbohydrate ABC transporter permease</fullName>
    </submittedName>
</protein>
<evidence type="ECO:0000256" key="4">
    <source>
        <dbReference type="ARBA" id="ARBA00022692"/>
    </source>
</evidence>
<feature type="transmembrane region" description="Helical" evidence="7">
    <location>
        <begin position="183"/>
        <end position="208"/>
    </location>
</feature>
<dbReference type="GO" id="GO:0055085">
    <property type="term" value="P:transmembrane transport"/>
    <property type="evidence" value="ECO:0007669"/>
    <property type="project" value="InterPro"/>
</dbReference>
<feature type="transmembrane region" description="Helical" evidence="7">
    <location>
        <begin position="73"/>
        <end position="98"/>
    </location>
</feature>
<dbReference type="PROSITE" id="PS50928">
    <property type="entry name" value="ABC_TM1"/>
    <property type="match status" value="1"/>
</dbReference>
<feature type="domain" description="ABC transmembrane type-1" evidence="8">
    <location>
        <begin position="74"/>
        <end position="281"/>
    </location>
</feature>
<proteinExistence type="inferred from homology"/>
<keyword evidence="4 7" id="KW-0812">Transmembrane</keyword>
<dbReference type="GeneID" id="68876468"/>
<name>A0A2A7MEP2_9CLOT</name>
<gene>
    <name evidence="9" type="ORF">CQ394_00075</name>
</gene>